<evidence type="ECO:0000313" key="3">
    <source>
        <dbReference type="EMBL" id="KAJ9664286.1"/>
    </source>
</evidence>
<name>A0ABQ9NQG4_9PEZI</name>
<keyword evidence="4" id="KW-1185">Reference proteome</keyword>
<comment type="caution">
    <text evidence="3">The sequence shown here is derived from an EMBL/GenBank/DDBJ whole genome shotgun (WGS) entry which is preliminary data.</text>
</comment>
<feature type="compositionally biased region" description="Low complexity" evidence="1">
    <location>
        <begin position="422"/>
        <end position="606"/>
    </location>
</feature>
<keyword evidence="2" id="KW-0732">Signal</keyword>
<feature type="region of interest" description="Disordered" evidence="1">
    <location>
        <begin position="626"/>
        <end position="662"/>
    </location>
</feature>
<evidence type="ECO:0008006" key="5">
    <source>
        <dbReference type="Google" id="ProtNLM"/>
    </source>
</evidence>
<feature type="region of interest" description="Disordered" evidence="1">
    <location>
        <begin position="415"/>
        <end position="606"/>
    </location>
</feature>
<proteinExistence type="predicted"/>
<accession>A0ABQ9NQG4</accession>
<feature type="compositionally biased region" description="Low complexity" evidence="1">
    <location>
        <begin position="274"/>
        <end position="320"/>
    </location>
</feature>
<gene>
    <name evidence="3" type="ORF">H2201_005278</name>
</gene>
<feature type="compositionally biased region" description="Basic and acidic residues" evidence="1">
    <location>
        <begin position="638"/>
        <end position="656"/>
    </location>
</feature>
<feature type="signal peptide" evidence="2">
    <location>
        <begin position="1"/>
        <end position="24"/>
    </location>
</feature>
<sequence>MVRSMALRLLGLLVSLFFAEMVSAAPTNTVDGIYATSTPLCPATGPNNNGTIWVGANGYHYMIACDRMYVGGDLAAPTGHTDLSTCLAACENYANRACVAATFDAEAGGVNVPNAAGTCHLKSYAFTPLIADTKKDGAFCIDCPDPSRTSCTPTAQSPVTCPTTSPGGNFAHRPSCLTHDYQVHCRTVFSGQPVNGMSSQILQVEDLAPLQGWTFETCQRLCDVTAECVGGTWNHFYKRCNLRRNIINQAASGTSGGDSDWGFLKGALQPAGVAAAPSPTTTTTTTTTPSPTKTTTTTTTAPDTTTTTTTPSPTTTDPPAGSVVYITITSTAPGATVIQTQVVTTAGSVEYVTVTSTLPGSTYVTTVRSTIVSTAVETREVTYTSVSISAGQPVTVTQVSTVVSTAPPSTIVLTTEMDEPTDTATITTTLTAPTSESTPSPTSSMESTSSSSSDMSMPSSTPSSSMPSSTSSSDMMTSSTSSDMMTSSTESSSMEVTSSTESSSMPMTSSTSSETASSTEASSSEMMSSTITATSSSMSEPTSSMEPTSSSETSSSMAMPTSSSVMETSTSSSMMDMSSTTSSSMEMDMTSSSTMGMMDSSTSMTDSMTSMAMNTPCTEAVTVTTTAWPSGYTPPAKAKRDVQEKREGKQLNEKRKAWYRGA</sequence>
<dbReference type="Proteomes" id="UP001172684">
    <property type="component" value="Unassembled WGS sequence"/>
</dbReference>
<organism evidence="3 4">
    <name type="scientific">Coniosporium apollinis</name>
    <dbReference type="NCBI Taxonomy" id="61459"/>
    <lineage>
        <taxon>Eukaryota</taxon>
        <taxon>Fungi</taxon>
        <taxon>Dikarya</taxon>
        <taxon>Ascomycota</taxon>
        <taxon>Pezizomycotina</taxon>
        <taxon>Dothideomycetes</taxon>
        <taxon>Dothideomycetes incertae sedis</taxon>
        <taxon>Coniosporium</taxon>
    </lineage>
</organism>
<protein>
    <recommendedName>
        <fullName evidence="5">Apple domain-containing protein</fullName>
    </recommendedName>
</protein>
<evidence type="ECO:0000256" key="1">
    <source>
        <dbReference type="SAM" id="MobiDB-lite"/>
    </source>
</evidence>
<evidence type="ECO:0000313" key="4">
    <source>
        <dbReference type="Proteomes" id="UP001172684"/>
    </source>
</evidence>
<reference evidence="3" key="1">
    <citation type="submission" date="2022-10" db="EMBL/GenBank/DDBJ databases">
        <title>Culturing micro-colonial fungi from biological soil crusts in the Mojave desert and describing Neophaeococcomyces mojavensis, and introducing the new genera and species Taxawa tesnikishii.</title>
        <authorList>
            <person name="Kurbessoian T."/>
            <person name="Stajich J.E."/>
        </authorList>
    </citation>
    <scope>NUCLEOTIDE SEQUENCE</scope>
    <source>
        <strain evidence="3">TK_1</strain>
    </source>
</reference>
<feature type="chain" id="PRO_5045555981" description="Apple domain-containing protein" evidence="2">
    <location>
        <begin position="25"/>
        <end position="662"/>
    </location>
</feature>
<dbReference type="EMBL" id="JAPDRL010000038">
    <property type="protein sequence ID" value="KAJ9664286.1"/>
    <property type="molecule type" value="Genomic_DNA"/>
</dbReference>
<evidence type="ECO:0000256" key="2">
    <source>
        <dbReference type="SAM" id="SignalP"/>
    </source>
</evidence>
<feature type="region of interest" description="Disordered" evidence="1">
    <location>
        <begin position="272"/>
        <end position="320"/>
    </location>
</feature>